<dbReference type="EMBL" id="JBFXLQ010000079">
    <property type="protein sequence ID" value="KAL2860945.1"/>
    <property type="molecule type" value="Genomic_DNA"/>
</dbReference>
<dbReference type="RefSeq" id="XP_070880839.1">
    <property type="nucleotide sequence ID" value="XM_071030541.1"/>
</dbReference>
<comment type="caution">
    <text evidence="2">The sequence shown here is derived from an EMBL/GenBank/DDBJ whole genome shotgun (WGS) entry which is preliminary data.</text>
</comment>
<proteinExistence type="predicted"/>
<evidence type="ECO:0008006" key="4">
    <source>
        <dbReference type="Google" id="ProtNLM"/>
    </source>
</evidence>
<evidence type="ECO:0000313" key="3">
    <source>
        <dbReference type="Proteomes" id="UP001610432"/>
    </source>
</evidence>
<sequence length="84" mass="9234">MVGWLVQFAIVQSWHAIPIPNCSPQTHSLNGQSQTKLHNNVSTSEEISANWPCSIPFSSKPTCLSAGRHITRYQSDTACQLPKA</sequence>
<keyword evidence="3" id="KW-1185">Reference proteome</keyword>
<protein>
    <recommendedName>
        <fullName evidence="4">Secreted protein</fullName>
    </recommendedName>
</protein>
<feature type="signal peptide" evidence="1">
    <location>
        <begin position="1"/>
        <end position="16"/>
    </location>
</feature>
<evidence type="ECO:0000256" key="1">
    <source>
        <dbReference type="SAM" id="SignalP"/>
    </source>
</evidence>
<dbReference type="Proteomes" id="UP001610432">
    <property type="component" value="Unassembled WGS sequence"/>
</dbReference>
<dbReference type="GeneID" id="98145613"/>
<keyword evidence="1" id="KW-0732">Signal</keyword>
<name>A0ABR4L8T7_9EURO</name>
<gene>
    <name evidence="2" type="ORF">BJX67DRAFT_367634</name>
</gene>
<accession>A0ABR4L8T7</accession>
<organism evidence="2 3">
    <name type="scientific">Aspergillus lucknowensis</name>
    <dbReference type="NCBI Taxonomy" id="176173"/>
    <lineage>
        <taxon>Eukaryota</taxon>
        <taxon>Fungi</taxon>
        <taxon>Dikarya</taxon>
        <taxon>Ascomycota</taxon>
        <taxon>Pezizomycotina</taxon>
        <taxon>Eurotiomycetes</taxon>
        <taxon>Eurotiomycetidae</taxon>
        <taxon>Eurotiales</taxon>
        <taxon>Aspergillaceae</taxon>
        <taxon>Aspergillus</taxon>
        <taxon>Aspergillus subgen. Nidulantes</taxon>
    </lineage>
</organism>
<feature type="chain" id="PRO_5045203092" description="Secreted protein" evidence="1">
    <location>
        <begin position="17"/>
        <end position="84"/>
    </location>
</feature>
<evidence type="ECO:0000313" key="2">
    <source>
        <dbReference type="EMBL" id="KAL2860945.1"/>
    </source>
</evidence>
<reference evidence="2 3" key="1">
    <citation type="submission" date="2024-07" db="EMBL/GenBank/DDBJ databases">
        <title>Section-level genome sequencing and comparative genomics of Aspergillus sections Usti and Cavernicolus.</title>
        <authorList>
            <consortium name="Lawrence Berkeley National Laboratory"/>
            <person name="Nybo J.L."/>
            <person name="Vesth T.C."/>
            <person name="Theobald S."/>
            <person name="Frisvad J.C."/>
            <person name="Larsen T.O."/>
            <person name="Kjaerboelling I."/>
            <person name="Rothschild-Mancinelli K."/>
            <person name="Lyhne E.K."/>
            <person name="Kogle M.E."/>
            <person name="Barry K."/>
            <person name="Clum A."/>
            <person name="Na H."/>
            <person name="Ledsgaard L."/>
            <person name="Lin J."/>
            <person name="Lipzen A."/>
            <person name="Kuo A."/>
            <person name="Riley R."/>
            <person name="Mondo S."/>
            <person name="Labutti K."/>
            <person name="Haridas S."/>
            <person name="Pangalinan J."/>
            <person name="Salamov A.A."/>
            <person name="Simmons B.A."/>
            <person name="Magnuson J.K."/>
            <person name="Chen J."/>
            <person name="Drula E."/>
            <person name="Henrissat B."/>
            <person name="Wiebenga A."/>
            <person name="Lubbers R.J."/>
            <person name="Gomes A.C."/>
            <person name="Macurrencykelacurrency M.R."/>
            <person name="Stajich J."/>
            <person name="Grigoriev I.V."/>
            <person name="Mortensen U.H."/>
            <person name="De Vries R.P."/>
            <person name="Baker S.E."/>
            <person name="Andersen M.R."/>
        </authorList>
    </citation>
    <scope>NUCLEOTIDE SEQUENCE [LARGE SCALE GENOMIC DNA]</scope>
    <source>
        <strain evidence="2 3">CBS 449.75</strain>
    </source>
</reference>